<evidence type="ECO:0000256" key="1">
    <source>
        <dbReference type="ARBA" id="ARBA00001947"/>
    </source>
</evidence>
<evidence type="ECO:0000256" key="3">
    <source>
        <dbReference type="ARBA" id="ARBA00022723"/>
    </source>
</evidence>
<dbReference type="InterPro" id="IPR004183">
    <property type="entry name" value="Xdiol_dOase_suB"/>
</dbReference>
<dbReference type="PIRSF" id="PIRSF006157">
    <property type="entry name" value="Doxgns_DODA"/>
    <property type="match status" value="1"/>
</dbReference>
<dbReference type="PANTHER" id="PTHR30096">
    <property type="entry name" value="4,5-DOPA DIOXYGENASE EXTRADIOL-LIKE PROTEIN"/>
    <property type="match status" value="1"/>
</dbReference>
<protein>
    <recommendedName>
        <fullName evidence="6">Extradiol ring-cleavage dioxygenase class III enzyme subunit B domain-containing protein</fullName>
    </recommendedName>
</protein>
<evidence type="ECO:0000313" key="7">
    <source>
        <dbReference type="EMBL" id="CAE0627791.1"/>
    </source>
</evidence>
<accession>A0A6V1P6U3</accession>
<dbReference type="InterPro" id="IPR014436">
    <property type="entry name" value="Extradiol_dOase_DODA"/>
</dbReference>
<proteinExistence type="inferred from homology"/>
<comment type="similarity">
    <text evidence="2">Belongs to the DODA-type extradiol aromatic ring-opening dioxygenase family.</text>
</comment>
<feature type="domain" description="Extradiol ring-cleavage dioxygenase class III enzyme subunit B" evidence="6">
    <location>
        <begin position="28"/>
        <end position="248"/>
    </location>
</feature>
<dbReference type="Gene3D" id="3.40.830.10">
    <property type="entry name" value="LigB-like"/>
    <property type="match status" value="1"/>
</dbReference>
<evidence type="ECO:0000313" key="8">
    <source>
        <dbReference type="EMBL" id="CAE0627792.1"/>
    </source>
</evidence>
<evidence type="ECO:0000256" key="2">
    <source>
        <dbReference type="ARBA" id="ARBA00007581"/>
    </source>
</evidence>
<gene>
    <name evidence="7" type="ORF">HAKA00212_LOCUS6470</name>
    <name evidence="8" type="ORF">HAKA00212_LOCUS6471</name>
</gene>
<organism evidence="7">
    <name type="scientific">Heterosigma akashiwo</name>
    <name type="common">Chromophytic alga</name>
    <name type="synonym">Heterosigma carterae</name>
    <dbReference type="NCBI Taxonomy" id="2829"/>
    <lineage>
        <taxon>Eukaryota</taxon>
        <taxon>Sar</taxon>
        <taxon>Stramenopiles</taxon>
        <taxon>Ochrophyta</taxon>
        <taxon>Raphidophyceae</taxon>
        <taxon>Chattonellales</taxon>
        <taxon>Chattonellaceae</taxon>
        <taxon>Heterosigma</taxon>
    </lineage>
</organism>
<keyword evidence="4" id="KW-0862">Zinc</keyword>
<dbReference type="CDD" id="cd07363">
    <property type="entry name" value="45_DOPA_Dioxygenase"/>
    <property type="match status" value="1"/>
</dbReference>
<dbReference type="EMBL" id="HBIU01013998">
    <property type="protein sequence ID" value="CAE0627791.1"/>
    <property type="molecule type" value="Transcribed_RNA"/>
</dbReference>
<name>A0A6V1P6U3_HETAK</name>
<comment type="cofactor">
    <cofactor evidence="1">
        <name>Zn(2+)</name>
        <dbReference type="ChEBI" id="CHEBI:29105"/>
    </cofactor>
</comment>
<dbReference type="GO" id="GO:0016702">
    <property type="term" value="F:oxidoreductase activity, acting on single donors with incorporation of molecular oxygen, incorporation of two atoms of oxygen"/>
    <property type="evidence" value="ECO:0007669"/>
    <property type="project" value="UniProtKB-ARBA"/>
</dbReference>
<evidence type="ECO:0000256" key="4">
    <source>
        <dbReference type="ARBA" id="ARBA00022833"/>
    </source>
</evidence>
<dbReference type="GO" id="GO:0008198">
    <property type="term" value="F:ferrous iron binding"/>
    <property type="evidence" value="ECO:0007669"/>
    <property type="project" value="InterPro"/>
</dbReference>
<dbReference type="PANTHER" id="PTHR30096:SF0">
    <property type="entry name" value="4,5-DOPA DIOXYGENASE EXTRADIOL-LIKE PROTEIN"/>
    <property type="match status" value="1"/>
</dbReference>
<reference evidence="7" key="1">
    <citation type="submission" date="2021-01" db="EMBL/GenBank/DDBJ databases">
        <authorList>
            <person name="Corre E."/>
            <person name="Pelletier E."/>
            <person name="Niang G."/>
            <person name="Scheremetjew M."/>
            <person name="Finn R."/>
            <person name="Kale V."/>
            <person name="Holt S."/>
            <person name="Cochrane G."/>
            <person name="Meng A."/>
            <person name="Brown T."/>
            <person name="Cohen L."/>
        </authorList>
    </citation>
    <scope>NUCLEOTIDE SEQUENCE</scope>
    <source>
        <strain evidence="7">CCMP3107</strain>
    </source>
</reference>
<dbReference type="Pfam" id="PF02900">
    <property type="entry name" value="LigB"/>
    <property type="match status" value="1"/>
</dbReference>
<keyword evidence="5" id="KW-0560">Oxidoreductase</keyword>
<evidence type="ECO:0000256" key="5">
    <source>
        <dbReference type="ARBA" id="ARBA00023002"/>
    </source>
</evidence>
<dbReference type="AlphaFoldDB" id="A0A6V1P6U3"/>
<sequence>MERKQPVLFLSHGAGPFPITGARGHETLQEYFKNIEGEVQTKPSAIIIVSAHWETTSQVSISCGSDQGLMFDYSNFPPETYTYEYKPPVPDETLLEEIARDFDVPHIQNRGFDHGVFVPLLLAFPNADIPVIQLSMLSNMDPSTHLDIGAKLEKYRDEDGANCLIVGSGMTFHNFGRADPGAAVAFDGFLSQAVTGLAGSARRTALAGWERAPGARAAHAREEHLMPLLVAAGAAGGDAGRTTWREEGFLGGYPVACYRFGGAAGGAA</sequence>
<dbReference type="EMBL" id="HBIU01013999">
    <property type="protein sequence ID" value="CAE0627792.1"/>
    <property type="molecule type" value="Transcribed_RNA"/>
</dbReference>
<dbReference type="GO" id="GO:0008270">
    <property type="term" value="F:zinc ion binding"/>
    <property type="evidence" value="ECO:0007669"/>
    <property type="project" value="InterPro"/>
</dbReference>
<keyword evidence="3" id="KW-0479">Metal-binding</keyword>
<dbReference type="SUPFAM" id="SSF53213">
    <property type="entry name" value="LigB-like"/>
    <property type="match status" value="1"/>
</dbReference>
<evidence type="ECO:0000259" key="6">
    <source>
        <dbReference type="Pfam" id="PF02900"/>
    </source>
</evidence>